<dbReference type="AlphaFoldDB" id="A0A815X4N0"/>
<dbReference type="PRINTS" id="PR00237">
    <property type="entry name" value="GPCRRHODOPSN"/>
</dbReference>
<sequence length="375" mass="43373">MADIEIISTLNTISIYINKIFPIILLIVGTFGHTCNILIFSKRTQRTNPIAIYFLSSTIVNLIIVYIGVFIRYLQDNWNMDPVNNDLIVCRIRSFLQYLSFSLSNWYILLATVDRYLISSENNNRRQLSSVKNAYRIIFFTTITFILLYCHILILYNIQSYPTSSNNLQNYCYPQRGWYRTFNDVQLLIQFSLLPPILMSIFITFILKNIHTSHQRIANTVVPRHHARIKKRDLQLSKMLLFQVLITIICSLPLAISQLITTMSLTWTKTPLRLAVEAFLSLIGRQLAYMNCSISFYIYTLAGSQFRLEIRRTINDITVVLCRKRLLEKSRIGIDRGLSPAHAQVASARQQTQQPKVAGSNQNDVQTTENQDNQV</sequence>
<feature type="transmembrane region" description="Helical" evidence="9">
    <location>
        <begin position="52"/>
        <end position="75"/>
    </location>
</feature>
<gene>
    <name evidence="11" type="ORF">XAT740_LOCUS42897</name>
</gene>
<evidence type="ECO:0000256" key="2">
    <source>
        <dbReference type="ARBA" id="ARBA00022692"/>
    </source>
</evidence>
<comment type="caution">
    <text evidence="11">The sequence shown here is derived from an EMBL/GenBank/DDBJ whole genome shotgun (WGS) entry which is preliminary data.</text>
</comment>
<evidence type="ECO:0000256" key="9">
    <source>
        <dbReference type="SAM" id="Phobius"/>
    </source>
</evidence>
<keyword evidence="7" id="KW-0807">Transducer</keyword>
<feature type="transmembrane region" description="Helical" evidence="9">
    <location>
        <begin position="187"/>
        <end position="207"/>
    </location>
</feature>
<dbReference type="EMBL" id="CAJNOR010005202">
    <property type="protein sequence ID" value="CAF1551020.1"/>
    <property type="molecule type" value="Genomic_DNA"/>
</dbReference>
<evidence type="ECO:0000256" key="7">
    <source>
        <dbReference type="ARBA" id="ARBA00023224"/>
    </source>
</evidence>
<feature type="domain" description="G-protein coupled receptors family 1 profile" evidence="10">
    <location>
        <begin position="32"/>
        <end position="299"/>
    </location>
</feature>
<dbReference type="Gene3D" id="1.20.1070.10">
    <property type="entry name" value="Rhodopsin 7-helix transmembrane proteins"/>
    <property type="match status" value="1"/>
</dbReference>
<evidence type="ECO:0000256" key="6">
    <source>
        <dbReference type="ARBA" id="ARBA00023170"/>
    </source>
</evidence>
<feature type="transmembrane region" description="Helical" evidence="9">
    <location>
        <begin position="280"/>
        <end position="302"/>
    </location>
</feature>
<keyword evidence="6" id="KW-0675">Receptor</keyword>
<evidence type="ECO:0000256" key="8">
    <source>
        <dbReference type="SAM" id="MobiDB-lite"/>
    </source>
</evidence>
<comment type="subcellular location">
    <subcellularLocation>
        <location evidence="1">Membrane</location>
        <topology evidence="1">Multi-pass membrane protein</topology>
    </subcellularLocation>
</comment>
<dbReference type="Pfam" id="PF00001">
    <property type="entry name" value="7tm_1"/>
    <property type="match status" value="1"/>
</dbReference>
<keyword evidence="3 9" id="KW-1133">Transmembrane helix</keyword>
<protein>
    <recommendedName>
        <fullName evidence="10">G-protein coupled receptors family 1 profile domain-containing protein</fullName>
    </recommendedName>
</protein>
<evidence type="ECO:0000313" key="12">
    <source>
        <dbReference type="Proteomes" id="UP000663828"/>
    </source>
</evidence>
<evidence type="ECO:0000259" key="10">
    <source>
        <dbReference type="PROSITE" id="PS50262"/>
    </source>
</evidence>
<reference evidence="11" key="1">
    <citation type="submission" date="2021-02" db="EMBL/GenBank/DDBJ databases">
        <authorList>
            <person name="Nowell W R."/>
        </authorList>
    </citation>
    <scope>NUCLEOTIDE SEQUENCE</scope>
</reference>
<dbReference type="PANTHER" id="PTHR24243">
    <property type="entry name" value="G-PROTEIN COUPLED RECEPTOR"/>
    <property type="match status" value="1"/>
</dbReference>
<feature type="transmembrane region" description="Helical" evidence="9">
    <location>
        <begin position="95"/>
        <end position="113"/>
    </location>
</feature>
<evidence type="ECO:0000256" key="5">
    <source>
        <dbReference type="ARBA" id="ARBA00023136"/>
    </source>
</evidence>
<accession>A0A815X4N0</accession>
<evidence type="ECO:0000256" key="1">
    <source>
        <dbReference type="ARBA" id="ARBA00004141"/>
    </source>
</evidence>
<feature type="transmembrane region" description="Helical" evidence="9">
    <location>
        <begin position="134"/>
        <end position="158"/>
    </location>
</feature>
<dbReference type="Proteomes" id="UP000663828">
    <property type="component" value="Unassembled WGS sequence"/>
</dbReference>
<feature type="transmembrane region" description="Helical" evidence="9">
    <location>
        <begin position="20"/>
        <end position="40"/>
    </location>
</feature>
<keyword evidence="4" id="KW-0297">G-protein coupled receptor</keyword>
<dbReference type="InterPro" id="IPR000276">
    <property type="entry name" value="GPCR_Rhodpsn"/>
</dbReference>
<keyword evidence="5 9" id="KW-0472">Membrane</keyword>
<dbReference type="SUPFAM" id="SSF81321">
    <property type="entry name" value="Family A G protein-coupled receptor-like"/>
    <property type="match status" value="1"/>
</dbReference>
<feature type="transmembrane region" description="Helical" evidence="9">
    <location>
        <begin position="240"/>
        <end position="260"/>
    </location>
</feature>
<dbReference type="PANTHER" id="PTHR24243:SF230">
    <property type="entry name" value="G-PROTEIN COUPLED RECEPTORS FAMILY 1 PROFILE DOMAIN-CONTAINING PROTEIN"/>
    <property type="match status" value="1"/>
</dbReference>
<proteinExistence type="predicted"/>
<dbReference type="InterPro" id="IPR017452">
    <property type="entry name" value="GPCR_Rhodpsn_7TM"/>
</dbReference>
<evidence type="ECO:0000256" key="4">
    <source>
        <dbReference type="ARBA" id="ARBA00023040"/>
    </source>
</evidence>
<keyword evidence="12" id="KW-1185">Reference proteome</keyword>
<evidence type="ECO:0000256" key="3">
    <source>
        <dbReference type="ARBA" id="ARBA00022989"/>
    </source>
</evidence>
<dbReference type="GO" id="GO:0005886">
    <property type="term" value="C:plasma membrane"/>
    <property type="evidence" value="ECO:0007669"/>
    <property type="project" value="TreeGrafter"/>
</dbReference>
<name>A0A815X4N0_ADIRI</name>
<organism evidence="11 12">
    <name type="scientific">Adineta ricciae</name>
    <name type="common">Rotifer</name>
    <dbReference type="NCBI Taxonomy" id="249248"/>
    <lineage>
        <taxon>Eukaryota</taxon>
        <taxon>Metazoa</taxon>
        <taxon>Spiralia</taxon>
        <taxon>Gnathifera</taxon>
        <taxon>Rotifera</taxon>
        <taxon>Eurotatoria</taxon>
        <taxon>Bdelloidea</taxon>
        <taxon>Adinetida</taxon>
        <taxon>Adinetidae</taxon>
        <taxon>Adineta</taxon>
    </lineage>
</organism>
<dbReference type="GO" id="GO:0004930">
    <property type="term" value="F:G protein-coupled receptor activity"/>
    <property type="evidence" value="ECO:0007669"/>
    <property type="project" value="UniProtKB-KW"/>
</dbReference>
<keyword evidence="2 9" id="KW-0812">Transmembrane</keyword>
<evidence type="ECO:0000313" key="11">
    <source>
        <dbReference type="EMBL" id="CAF1551020.1"/>
    </source>
</evidence>
<dbReference type="PROSITE" id="PS50262">
    <property type="entry name" value="G_PROTEIN_RECEP_F1_2"/>
    <property type="match status" value="1"/>
</dbReference>
<feature type="region of interest" description="Disordered" evidence="8">
    <location>
        <begin position="348"/>
        <end position="375"/>
    </location>
</feature>